<dbReference type="GO" id="GO:0005524">
    <property type="term" value="F:ATP binding"/>
    <property type="evidence" value="ECO:0007669"/>
    <property type="project" value="UniProtKB-KW"/>
</dbReference>
<dbReference type="EC" id="3.6.3.17" evidence="11"/>
<dbReference type="InterPro" id="IPR050107">
    <property type="entry name" value="ABC_carbohydrate_import_ATPase"/>
</dbReference>
<proteinExistence type="predicted"/>
<keyword evidence="8" id="KW-1278">Translocase</keyword>
<dbReference type="InterPro" id="IPR017871">
    <property type="entry name" value="ABC_transporter-like_CS"/>
</dbReference>
<keyword evidence="3" id="KW-1003">Cell membrane</keyword>
<evidence type="ECO:0000256" key="1">
    <source>
        <dbReference type="ARBA" id="ARBA00004202"/>
    </source>
</evidence>
<keyword evidence="5" id="KW-0677">Repeat</keyword>
<keyword evidence="11" id="KW-0378">Hydrolase</keyword>
<gene>
    <name evidence="11" type="primary">rbsA_13</name>
    <name evidence="11" type="ORF">DSM106044_04861</name>
</gene>
<dbReference type="AlphaFoldDB" id="A0A4U8Q972"/>
<dbReference type="InterPro" id="IPR003593">
    <property type="entry name" value="AAA+_ATPase"/>
</dbReference>
<evidence type="ECO:0000313" key="11">
    <source>
        <dbReference type="EMBL" id="TLC98345.1"/>
    </source>
</evidence>
<sequence>MGSEYRVEMEHIDKKFGGVYALKDVSLRVKPGEVHALIGENGAGKSTLMKILSGAVLRDGGTIRIDGQEVKITSPREGKDLGIATIYQEFMLAPHLTVAENIFIDRLNQGGAAIRWKKLNKDASEILKKLGFGEIDPKQKVAELSVAYQQVVEICKNLSRDAKILVLDEPTAVLTFTEIEKLFSLVNLLKKDGVSIIYISHRLEEIFQLCDTITVFKDGKFVKELSTGDIDKHGLINLMVGREMSTLYPERKVKLGEVVLDVKNLNCGNMVQNVSFSVRAGEVLGFSGLVGAGRTETMRAVFGIDRKESGEITLAGEKVSFKAPKHAVERGLGFLPEDRKQQGVLLNQSIRINTTLASLKQVKYAMDVINGKKEKQTVENILGQLSTKYASMEDDVSSLSGGNQQKVALAKWLAADCKCMILDEPTRGVDVGAKVEIYKVINDLAGRGVAIVMISSEMTEIIGMCDRVIIMRQGRVTGEVAREELFENVLIKYAMGV</sequence>
<dbReference type="CDD" id="cd03216">
    <property type="entry name" value="ABC_Carb_Monos_I"/>
    <property type="match status" value="1"/>
</dbReference>
<dbReference type="SUPFAM" id="SSF52540">
    <property type="entry name" value="P-loop containing nucleoside triphosphate hydrolases"/>
    <property type="match status" value="2"/>
</dbReference>
<evidence type="ECO:0000259" key="10">
    <source>
        <dbReference type="PROSITE" id="PS50893"/>
    </source>
</evidence>
<evidence type="ECO:0000256" key="7">
    <source>
        <dbReference type="ARBA" id="ARBA00022840"/>
    </source>
</evidence>
<protein>
    <submittedName>
        <fullName evidence="11">Ribose import ATP-binding protein RbsA</fullName>
        <ecNumber evidence="11">3.6.3.17</ecNumber>
    </submittedName>
</protein>
<dbReference type="PANTHER" id="PTHR43790:SF3">
    <property type="entry name" value="D-ALLOSE IMPORT ATP-BINDING PROTEIN ALSA-RELATED"/>
    <property type="match status" value="1"/>
</dbReference>
<keyword evidence="4" id="KW-0762">Sugar transport</keyword>
<dbReference type="GO" id="GO:0005886">
    <property type="term" value="C:plasma membrane"/>
    <property type="evidence" value="ECO:0007669"/>
    <property type="project" value="UniProtKB-SubCell"/>
</dbReference>
<dbReference type="GO" id="GO:0016887">
    <property type="term" value="F:ATP hydrolysis activity"/>
    <property type="evidence" value="ECO:0007669"/>
    <property type="project" value="InterPro"/>
</dbReference>
<keyword evidence="2" id="KW-0813">Transport</keyword>
<dbReference type="FunFam" id="3.40.50.300:FF:000127">
    <property type="entry name" value="Ribose import ATP-binding protein RbsA"/>
    <property type="match status" value="1"/>
</dbReference>
<dbReference type="SMART" id="SM00382">
    <property type="entry name" value="AAA"/>
    <property type="match status" value="2"/>
</dbReference>
<evidence type="ECO:0000256" key="9">
    <source>
        <dbReference type="ARBA" id="ARBA00023136"/>
    </source>
</evidence>
<evidence type="ECO:0000256" key="3">
    <source>
        <dbReference type="ARBA" id="ARBA00022475"/>
    </source>
</evidence>
<reference evidence="11 12" key="1">
    <citation type="journal article" date="2019" name="Anaerobe">
        <title>Detection of Robinsoniella peoriensis in multiple bone samples of a trauma patient.</title>
        <authorList>
            <person name="Schrottner P."/>
            <person name="Hartwich K."/>
            <person name="Bunk B."/>
            <person name="Schober I."/>
            <person name="Helbig S."/>
            <person name="Rudolph W.W."/>
            <person name="Gunzer F."/>
        </authorList>
    </citation>
    <scope>NUCLEOTIDE SEQUENCE [LARGE SCALE GENOMIC DNA]</scope>
    <source>
        <strain evidence="11 12">DSM 106044</strain>
    </source>
</reference>
<dbReference type="Pfam" id="PF00005">
    <property type="entry name" value="ABC_tran"/>
    <property type="match status" value="2"/>
</dbReference>
<dbReference type="RefSeq" id="WP_027293719.1">
    <property type="nucleotide sequence ID" value="NZ_CABMJZ010000118.1"/>
</dbReference>
<dbReference type="InterPro" id="IPR003439">
    <property type="entry name" value="ABC_transporter-like_ATP-bd"/>
</dbReference>
<evidence type="ECO:0000313" key="12">
    <source>
        <dbReference type="Proteomes" id="UP000306509"/>
    </source>
</evidence>
<dbReference type="InterPro" id="IPR027417">
    <property type="entry name" value="P-loop_NTPase"/>
</dbReference>
<dbReference type="EMBL" id="QGQD01000097">
    <property type="protein sequence ID" value="TLC98345.1"/>
    <property type="molecule type" value="Genomic_DNA"/>
</dbReference>
<dbReference type="Gene3D" id="3.40.50.300">
    <property type="entry name" value="P-loop containing nucleotide triphosphate hydrolases"/>
    <property type="match status" value="2"/>
</dbReference>
<evidence type="ECO:0000256" key="8">
    <source>
        <dbReference type="ARBA" id="ARBA00022967"/>
    </source>
</evidence>
<evidence type="ECO:0000256" key="6">
    <source>
        <dbReference type="ARBA" id="ARBA00022741"/>
    </source>
</evidence>
<keyword evidence="6" id="KW-0547">Nucleotide-binding</keyword>
<evidence type="ECO:0000256" key="4">
    <source>
        <dbReference type="ARBA" id="ARBA00022597"/>
    </source>
</evidence>
<accession>A0A4U8Q972</accession>
<dbReference type="OrthoDB" id="9771863at2"/>
<dbReference type="STRING" id="180332.GCA_000797495_03821"/>
<dbReference type="CDD" id="cd03215">
    <property type="entry name" value="ABC_Carb_Monos_II"/>
    <property type="match status" value="1"/>
</dbReference>
<comment type="caution">
    <text evidence="11">The sequence shown here is derived from an EMBL/GenBank/DDBJ whole genome shotgun (WGS) entry which is preliminary data.</text>
</comment>
<evidence type="ECO:0000256" key="2">
    <source>
        <dbReference type="ARBA" id="ARBA00022448"/>
    </source>
</evidence>
<evidence type="ECO:0000256" key="5">
    <source>
        <dbReference type="ARBA" id="ARBA00022737"/>
    </source>
</evidence>
<dbReference type="PANTHER" id="PTHR43790">
    <property type="entry name" value="CARBOHYDRATE TRANSPORT ATP-BINDING PROTEIN MG119-RELATED"/>
    <property type="match status" value="1"/>
</dbReference>
<dbReference type="Proteomes" id="UP000306509">
    <property type="component" value="Unassembled WGS sequence"/>
</dbReference>
<feature type="domain" description="ABC transporter" evidence="10">
    <location>
        <begin position="7"/>
        <end position="243"/>
    </location>
</feature>
<name>A0A4U8Q972_9FIRM</name>
<dbReference type="PROSITE" id="PS00211">
    <property type="entry name" value="ABC_TRANSPORTER_1"/>
    <property type="match status" value="1"/>
</dbReference>
<dbReference type="PROSITE" id="PS50893">
    <property type="entry name" value="ABC_TRANSPORTER_2"/>
    <property type="match status" value="2"/>
</dbReference>
<keyword evidence="7 11" id="KW-0067">ATP-binding</keyword>
<feature type="domain" description="ABC transporter" evidence="10">
    <location>
        <begin position="253"/>
        <end position="497"/>
    </location>
</feature>
<organism evidence="11 12">
    <name type="scientific">Robinsoniella peoriensis</name>
    <dbReference type="NCBI Taxonomy" id="180332"/>
    <lineage>
        <taxon>Bacteria</taxon>
        <taxon>Bacillati</taxon>
        <taxon>Bacillota</taxon>
        <taxon>Clostridia</taxon>
        <taxon>Lachnospirales</taxon>
        <taxon>Lachnospiraceae</taxon>
        <taxon>Robinsoniella</taxon>
    </lineage>
</organism>
<comment type="subcellular location">
    <subcellularLocation>
        <location evidence="1">Cell membrane</location>
        <topology evidence="1">Peripheral membrane protein</topology>
    </subcellularLocation>
</comment>
<keyword evidence="12" id="KW-1185">Reference proteome</keyword>
<keyword evidence="9" id="KW-0472">Membrane</keyword>